<dbReference type="Pfam" id="PF00854">
    <property type="entry name" value="PTR2"/>
    <property type="match status" value="1"/>
</dbReference>
<feature type="transmembrane region" description="Helical" evidence="6">
    <location>
        <begin position="564"/>
        <end position="583"/>
    </location>
</feature>
<feature type="transmembrane region" description="Helical" evidence="6">
    <location>
        <begin position="476"/>
        <end position="505"/>
    </location>
</feature>
<feature type="transmembrane region" description="Helical" evidence="6">
    <location>
        <begin position="113"/>
        <end position="140"/>
    </location>
</feature>
<comment type="similarity">
    <text evidence="2">Belongs to the major facilitator superfamily. Proton-dependent oligopeptide transporter (POT/PTR) (TC 2.A.17) family.</text>
</comment>
<evidence type="ECO:0000313" key="8">
    <source>
        <dbReference type="Proteomes" id="UP001372338"/>
    </source>
</evidence>
<keyword evidence="5 6" id="KW-0472">Membrane</keyword>
<dbReference type="AlphaFoldDB" id="A0AAN9IBH2"/>
<feature type="transmembrane region" description="Helical" evidence="6">
    <location>
        <begin position="517"/>
        <end position="540"/>
    </location>
</feature>
<organism evidence="7 8">
    <name type="scientific">Crotalaria pallida</name>
    <name type="common">Smooth rattlebox</name>
    <name type="synonym">Crotalaria striata</name>
    <dbReference type="NCBI Taxonomy" id="3830"/>
    <lineage>
        <taxon>Eukaryota</taxon>
        <taxon>Viridiplantae</taxon>
        <taxon>Streptophyta</taxon>
        <taxon>Embryophyta</taxon>
        <taxon>Tracheophyta</taxon>
        <taxon>Spermatophyta</taxon>
        <taxon>Magnoliopsida</taxon>
        <taxon>eudicotyledons</taxon>
        <taxon>Gunneridae</taxon>
        <taxon>Pentapetalae</taxon>
        <taxon>rosids</taxon>
        <taxon>fabids</taxon>
        <taxon>Fabales</taxon>
        <taxon>Fabaceae</taxon>
        <taxon>Papilionoideae</taxon>
        <taxon>50 kb inversion clade</taxon>
        <taxon>genistoids sensu lato</taxon>
        <taxon>core genistoids</taxon>
        <taxon>Crotalarieae</taxon>
        <taxon>Crotalaria</taxon>
    </lineage>
</organism>
<evidence type="ECO:0000256" key="1">
    <source>
        <dbReference type="ARBA" id="ARBA00004141"/>
    </source>
</evidence>
<evidence type="ECO:0000256" key="2">
    <source>
        <dbReference type="ARBA" id="ARBA00005982"/>
    </source>
</evidence>
<feature type="transmembrane region" description="Helical" evidence="6">
    <location>
        <begin position="436"/>
        <end position="456"/>
    </location>
</feature>
<keyword evidence="8" id="KW-1185">Reference proteome</keyword>
<dbReference type="EMBL" id="JAYWIO010000003">
    <property type="protein sequence ID" value="KAK7274703.1"/>
    <property type="molecule type" value="Genomic_DNA"/>
</dbReference>
<feature type="transmembrane region" description="Helical" evidence="6">
    <location>
        <begin position="205"/>
        <end position="225"/>
    </location>
</feature>
<dbReference type="GO" id="GO:0022857">
    <property type="term" value="F:transmembrane transporter activity"/>
    <property type="evidence" value="ECO:0007669"/>
    <property type="project" value="InterPro"/>
</dbReference>
<gene>
    <name evidence="7" type="ORF">RIF29_15800</name>
</gene>
<feature type="transmembrane region" description="Helical" evidence="6">
    <location>
        <begin position="160"/>
        <end position="184"/>
    </location>
</feature>
<keyword evidence="4 6" id="KW-1133">Transmembrane helix</keyword>
<dbReference type="InterPro" id="IPR036259">
    <property type="entry name" value="MFS_trans_sf"/>
</dbReference>
<proteinExistence type="inferred from homology"/>
<feature type="transmembrane region" description="Helical" evidence="6">
    <location>
        <begin position="395"/>
        <end position="415"/>
    </location>
</feature>
<dbReference type="PANTHER" id="PTHR11654">
    <property type="entry name" value="OLIGOPEPTIDE TRANSPORTER-RELATED"/>
    <property type="match status" value="1"/>
</dbReference>
<evidence type="ECO:0000256" key="3">
    <source>
        <dbReference type="ARBA" id="ARBA00022692"/>
    </source>
</evidence>
<dbReference type="Gene3D" id="1.20.1250.20">
    <property type="entry name" value="MFS general substrate transporter like domains"/>
    <property type="match status" value="1"/>
</dbReference>
<evidence type="ECO:0000256" key="5">
    <source>
        <dbReference type="ARBA" id="ARBA00023136"/>
    </source>
</evidence>
<dbReference type="SUPFAM" id="SSF103473">
    <property type="entry name" value="MFS general substrate transporter"/>
    <property type="match status" value="1"/>
</dbReference>
<dbReference type="Proteomes" id="UP001372338">
    <property type="component" value="Unassembled WGS sequence"/>
</dbReference>
<evidence type="ECO:0000313" key="7">
    <source>
        <dbReference type="EMBL" id="KAK7274703.1"/>
    </source>
</evidence>
<sequence length="604" mass="67544">MCSLISSFCRTRRSSMSSLENKLLDEESSVVKSSGPKMTPKKPGWKAMPYILGNETVERLASFGIITNFMVYLLKEYNMDQVQAANILNTWTSVSNVLPVFGAFVADEYLGKFLTMAIASFATLTGMVVVTLTSCVPQLRPSPCPLEEQQDGVCKGYTNFQLGVLLLALFWLCIGAGGITPCSIPFGIDQFDLTTAEGREGTRSFYNMYYVIQTVLLMFNVLVVVKIQESYSWTLGFFLPTMFMVIAIVFFFSGAKIYCHVKPEGSILSRIYQVLVVAKNKRHLPLPLEEDIGGAFYDPPPLENNEEVRLPLTKEFSWLNKAALVMENELNDDGSSKDPWRLCSIQQVEELKCMLKMLPIWLTGFIVNTAAFELSIFSISQALQMNRNIGFNYEVPPASMVLVSMMTLAIVMPIYDRVISPALAKITKQEGGLTTLQRIGFGHIFAIITMLVGGFVEFKRRGLANLQVGYSSSDGVAPMSVVWLAPQFMFLALTEVFSVVGYIEFFNKESPDRMRSIGYSLFFLQYSFGSNLSSLLVNIIHDYTGKNGQPDWLDSDINKGRLEYFYFIIAGLGMLNLCGFFFCSLRYSYKTVVIVKAGDTSALH</sequence>
<evidence type="ECO:0000256" key="6">
    <source>
        <dbReference type="SAM" id="Phobius"/>
    </source>
</evidence>
<comment type="caution">
    <text evidence="7">The sequence shown here is derived from an EMBL/GenBank/DDBJ whole genome shotgun (WGS) entry which is preliminary data.</text>
</comment>
<evidence type="ECO:0000256" key="4">
    <source>
        <dbReference type="ARBA" id="ARBA00022989"/>
    </source>
</evidence>
<keyword evidence="3 6" id="KW-0812">Transmembrane</keyword>
<reference evidence="7 8" key="1">
    <citation type="submission" date="2024-01" db="EMBL/GenBank/DDBJ databases">
        <title>The genomes of 5 underutilized Papilionoideae crops provide insights into root nodulation and disease resistanc.</title>
        <authorList>
            <person name="Yuan L."/>
        </authorList>
    </citation>
    <scope>NUCLEOTIDE SEQUENCE [LARGE SCALE GENOMIC DNA]</scope>
    <source>
        <strain evidence="7">ZHUSHIDOU_FW_LH</strain>
        <tissue evidence="7">Leaf</tissue>
    </source>
</reference>
<name>A0AAN9IBH2_CROPI</name>
<dbReference type="GO" id="GO:0016020">
    <property type="term" value="C:membrane"/>
    <property type="evidence" value="ECO:0007669"/>
    <property type="project" value="UniProtKB-SubCell"/>
</dbReference>
<feature type="transmembrane region" description="Helical" evidence="6">
    <location>
        <begin position="360"/>
        <end position="383"/>
    </location>
</feature>
<dbReference type="InterPro" id="IPR000109">
    <property type="entry name" value="POT_fam"/>
</dbReference>
<feature type="transmembrane region" description="Helical" evidence="6">
    <location>
        <begin position="231"/>
        <end position="252"/>
    </location>
</feature>
<comment type="subcellular location">
    <subcellularLocation>
        <location evidence="1">Membrane</location>
        <topology evidence="1">Multi-pass membrane protein</topology>
    </subcellularLocation>
</comment>
<accession>A0AAN9IBH2</accession>
<protein>
    <submittedName>
        <fullName evidence="7">Uncharacterized protein</fullName>
    </submittedName>
</protein>